<dbReference type="EMBL" id="CP146609">
    <property type="protein sequence ID" value="WWX21073.1"/>
    <property type="molecule type" value="Genomic_DNA"/>
</dbReference>
<dbReference type="RefSeq" id="WP_338666814.1">
    <property type="nucleotide sequence ID" value="NZ_CP146609.1"/>
</dbReference>
<gene>
    <name evidence="1" type="ORF">V8V93_11505</name>
</gene>
<protein>
    <submittedName>
        <fullName evidence="1">Uncharacterized protein</fullName>
    </submittedName>
</protein>
<organism evidence="1 2">
    <name type="scientific">Pseudodesulfovibrio methanolicus</name>
    <dbReference type="NCBI Taxonomy" id="3126690"/>
    <lineage>
        <taxon>Bacteria</taxon>
        <taxon>Pseudomonadati</taxon>
        <taxon>Thermodesulfobacteriota</taxon>
        <taxon>Desulfovibrionia</taxon>
        <taxon>Desulfovibrionales</taxon>
        <taxon>Desulfovibrionaceae</taxon>
    </lineage>
</organism>
<dbReference type="Proteomes" id="UP001385389">
    <property type="component" value="Chromosome"/>
</dbReference>
<reference evidence="1 2" key="1">
    <citation type="submission" date="2024-03" db="EMBL/GenBank/DDBJ databases">
        <title>Phenotype and Genome Characterization of a Sulfate-Reducing Bacterium Pseudodesulfovibrio sp. strain 5S69, isolated from Petroleum Reservoir in Tatarstan (Russia).</title>
        <authorList>
            <person name="Bidzhieva S.K."/>
            <person name="Kadnikov V."/>
            <person name="Tourova T.P."/>
            <person name="Samigullina S.R."/>
            <person name="Sokolova D.S."/>
            <person name="Poltaraus A.B."/>
            <person name="Avtukh A.N."/>
            <person name="Tereshina V.M."/>
            <person name="Mardanov A.V."/>
            <person name="Nazina T.N."/>
        </authorList>
    </citation>
    <scope>NUCLEOTIDE SEQUENCE [LARGE SCALE GENOMIC DNA]</scope>
    <source>
        <strain evidence="1 2">5S69</strain>
    </source>
</reference>
<evidence type="ECO:0000313" key="1">
    <source>
        <dbReference type="EMBL" id="WWX21073.1"/>
    </source>
</evidence>
<sequence>MTENSRPEAPKEGSISKISRTGLQVAGGAIPFAGGLLSAIAGQWGEREQTRWNDFFHQWVKMLEDELKEKEQTILEIVMRLNLQDEEINRRVSSDEYQSLLKKAFREWGGTESESKREYIRNILTNAAATRITSDDVVRLFIDWISKYSEMHFSVIAAIYNSGGISRGAIWEKIGKGPVREDSPDADLYKLLFLDLSTGHVIRQHRPVDAYGNFIKKNPKSRSKGQGSRTLKSAFDYDEGYELTALGNQFVHYAMTDLPLRIDYKPDMEE</sequence>
<accession>A0ABZ2ISM8</accession>
<keyword evidence="2" id="KW-1185">Reference proteome</keyword>
<name>A0ABZ2ISM8_9BACT</name>
<proteinExistence type="predicted"/>
<evidence type="ECO:0000313" key="2">
    <source>
        <dbReference type="Proteomes" id="UP001385389"/>
    </source>
</evidence>